<evidence type="ECO:0008006" key="3">
    <source>
        <dbReference type="Google" id="ProtNLM"/>
    </source>
</evidence>
<dbReference type="InterPro" id="IPR043519">
    <property type="entry name" value="NT_sf"/>
</dbReference>
<proteinExistence type="predicted"/>
<gene>
    <name evidence="1" type="ORF">BLNAU_8328</name>
</gene>
<protein>
    <recommendedName>
        <fullName evidence="3">Polynucleotide adenylyltransferase</fullName>
    </recommendedName>
</protein>
<dbReference type="SUPFAM" id="SSF81301">
    <property type="entry name" value="Nucleotidyltransferase"/>
    <property type="match status" value="1"/>
</dbReference>
<organism evidence="1 2">
    <name type="scientific">Blattamonas nauphoetae</name>
    <dbReference type="NCBI Taxonomy" id="2049346"/>
    <lineage>
        <taxon>Eukaryota</taxon>
        <taxon>Metamonada</taxon>
        <taxon>Preaxostyla</taxon>
        <taxon>Oxymonadida</taxon>
        <taxon>Blattamonas</taxon>
    </lineage>
</organism>
<reference evidence="1 2" key="1">
    <citation type="journal article" date="2022" name="bioRxiv">
        <title>Genomics of Preaxostyla Flagellates Illuminates Evolutionary Transitions and the Path Towards Mitochondrial Loss.</title>
        <authorList>
            <person name="Novak L.V.F."/>
            <person name="Treitli S.C."/>
            <person name="Pyrih J."/>
            <person name="Halakuc P."/>
            <person name="Pipaliya S.V."/>
            <person name="Vacek V."/>
            <person name="Brzon O."/>
            <person name="Soukal P."/>
            <person name="Eme L."/>
            <person name="Dacks J.B."/>
            <person name="Karnkowska A."/>
            <person name="Elias M."/>
            <person name="Hampl V."/>
        </authorList>
    </citation>
    <scope>NUCLEOTIDE SEQUENCE [LARGE SCALE GENOMIC DNA]</scope>
    <source>
        <strain evidence="1">NAU3</strain>
        <tissue evidence="1">Gut</tissue>
    </source>
</reference>
<dbReference type="PANTHER" id="PTHR12271">
    <property type="entry name" value="POLY A POLYMERASE CID PAP -RELATED"/>
    <property type="match status" value="1"/>
</dbReference>
<name>A0ABQ9XZ13_9EUKA</name>
<dbReference type="Gene3D" id="1.10.1410.10">
    <property type="match status" value="2"/>
</dbReference>
<accession>A0ABQ9XZ13</accession>
<dbReference type="PANTHER" id="PTHR12271:SF40">
    <property type="entry name" value="POLY(A) RNA POLYMERASE GLD2"/>
    <property type="match status" value="1"/>
</dbReference>
<dbReference type="SUPFAM" id="SSF81631">
    <property type="entry name" value="PAP/OAS1 substrate-binding domain"/>
    <property type="match status" value="2"/>
</dbReference>
<evidence type="ECO:0000313" key="2">
    <source>
        <dbReference type="Proteomes" id="UP001281761"/>
    </source>
</evidence>
<dbReference type="Gene3D" id="3.30.460.10">
    <property type="entry name" value="Beta Polymerase, domain 2"/>
    <property type="match status" value="1"/>
</dbReference>
<sequence length="698" mass="77884">MTTPGSDLDFTILLNTEVENQADTLGIVKRAMRKKESPFKVKQFNPVGKMASMQCYTEMPIRDEDEGDDKKHHSLTEFDLILENRIGMTCCDMVRIYSTFDDRVRPFLLLVKKWAKARKLGEAAKMGLSSYAWHNACIAFLQMCHPPVLPNIQSEAYIAVSDPSLVENRHFSNGHAHYSTDIGPWKSQQPGLLPFQADPLQHQSPRPLNTQSLGSLFLGFIEFLSSYYNNTMTLSIQHGGMVTTESVKHLMKDYLKPPFFSILDAFQYGRNLGASAQKPGRLLEQFKETIHQIQHNVPIKEIIPQHTESSHDSVGELTPAQLVFVPPPSLKLVCPPKIEAEIENFMKLPEFQQSDTENAKIELIRSTLDGFVKPCLNIETRVSLFGAAKVGLMTSSSTIDFTITVDEEIDNPADRLGDVKRAMRDGDGVFKADKFVPGARFPVIECSTTIGGVDDPSKDGTGTKQTTKFNLVFNRPLGIAFSDLVMAYCDLDERVRPFLLFVKKWTQSEQIASIKSKFLGSYGWTLISLCYLQLVSPPVIPNLQSEEYIEASDQSLVVDQPLEEGRARFSTDCGPWKSGLSGLLPNRSDPLQSISPRPSNTQSLGSLFVGFLDFMSTFFSGDTTLSLRHGALLTTRNLVDTLSETQSQPPFVVLDPFEYGKNAAISVRKTGILQKRFTETIESVQGEIPMLKLTSPKL</sequence>
<evidence type="ECO:0000313" key="1">
    <source>
        <dbReference type="EMBL" id="KAK2956694.1"/>
    </source>
</evidence>
<comment type="caution">
    <text evidence="1">The sequence shown here is derived from an EMBL/GenBank/DDBJ whole genome shotgun (WGS) entry which is preliminary data.</text>
</comment>
<dbReference type="EMBL" id="JARBJD010000053">
    <property type="protein sequence ID" value="KAK2956694.1"/>
    <property type="molecule type" value="Genomic_DNA"/>
</dbReference>
<keyword evidence="2" id="KW-1185">Reference proteome</keyword>
<dbReference type="Proteomes" id="UP001281761">
    <property type="component" value="Unassembled WGS sequence"/>
</dbReference>